<reference evidence="1 2" key="1">
    <citation type="journal article" date="2015" name="Plant Cell">
        <title>Oil accumulation by the oleaginous diatom Fistulifera solaris as revealed by the genome and transcriptome.</title>
        <authorList>
            <person name="Tanaka T."/>
            <person name="Maeda Y."/>
            <person name="Veluchamy A."/>
            <person name="Tanaka M."/>
            <person name="Abida H."/>
            <person name="Marechal E."/>
            <person name="Bowler C."/>
            <person name="Muto M."/>
            <person name="Sunaga Y."/>
            <person name="Tanaka M."/>
            <person name="Yoshino T."/>
            <person name="Taniguchi T."/>
            <person name="Fukuda Y."/>
            <person name="Nemoto M."/>
            <person name="Matsumoto M."/>
            <person name="Wong P.S."/>
            <person name="Aburatani S."/>
            <person name="Fujibuchi W."/>
        </authorList>
    </citation>
    <scope>NUCLEOTIDE SEQUENCE [LARGE SCALE GENOMIC DNA]</scope>
    <source>
        <strain evidence="1 2">JPCC DA0580</strain>
    </source>
</reference>
<name>A0A1Z5KGJ3_FISSO</name>
<gene>
    <name evidence="1" type="ORF">FisN_10Lu288</name>
</gene>
<sequence>MASEIHLDVYREILDACRPFYAFEDQRQDCCGTSMEQNIPPRLEDGLPKLQPTDNSETCKVRSCRECSTFHLSR</sequence>
<keyword evidence="2" id="KW-1185">Reference proteome</keyword>
<comment type="caution">
    <text evidence="1">The sequence shown here is derived from an EMBL/GenBank/DDBJ whole genome shotgun (WGS) entry which is preliminary data.</text>
</comment>
<dbReference type="AlphaFoldDB" id="A0A1Z5KGJ3"/>
<dbReference type="EMBL" id="BDSP01000219">
    <property type="protein sequence ID" value="GAX25088.1"/>
    <property type="molecule type" value="Genomic_DNA"/>
</dbReference>
<evidence type="ECO:0000313" key="1">
    <source>
        <dbReference type="EMBL" id="GAX25088.1"/>
    </source>
</evidence>
<accession>A0A1Z5KGJ3</accession>
<dbReference type="Proteomes" id="UP000198406">
    <property type="component" value="Unassembled WGS sequence"/>
</dbReference>
<organism evidence="1 2">
    <name type="scientific">Fistulifera solaris</name>
    <name type="common">Oleaginous diatom</name>
    <dbReference type="NCBI Taxonomy" id="1519565"/>
    <lineage>
        <taxon>Eukaryota</taxon>
        <taxon>Sar</taxon>
        <taxon>Stramenopiles</taxon>
        <taxon>Ochrophyta</taxon>
        <taxon>Bacillariophyta</taxon>
        <taxon>Bacillariophyceae</taxon>
        <taxon>Bacillariophycidae</taxon>
        <taxon>Naviculales</taxon>
        <taxon>Naviculaceae</taxon>
        <taxon>Fistulifera</taxon>
    </lineage>
</organism>
<dbReference type="InParanoid" id="A0A1Z5KGJ3"/>
<evidence type="ECO:0000313" key="2">
    <source>
        <dbReference type="Proteomes" id="UP000198406"/>
    </source>
</evidence>
<proteinExistence type="predicted"/>
<protein>
    <submittedName>
        <fullName evidence="1">Uncharacterized protein</fullName>
    </submittedName>
</protein>